<comment type="caution">
    <text evidence="2">The sequence shown here is derived from an EMBL/GenBank/DDBJ whole genome shotgun (WGS) entry which is preliminary data.</text>
</comment>
<feature type="non-terminal residue" evidence="2">
    <location>
        <position position="1"/>
    </location>
</feature>
<keyword evidence="3" id="KW-1185">Reference proteome</keyword>
<dbReference type="Proteomes" id="UP000477722">
    <property type="component" value="Unassembled WGS sequence"/>
</dbReference>
<dbReference type="AlphaFoldDB" id="A0A6G4X127"/>
<evidence type="ECO:0000313" key="3">
    <source>
        <dbReference type="Proteomes" id="UP000477722"/>
    </source>
</evidence>
<name>A0A6G4X127_9ACTN</name>
<dbReference type="EMBL" id="JAAKZZ010000278">
    <property type="protein sequence ID" value="NGO71246.1"/>
    <property type="molecule type" value="Genomic_DNA"/>
</dbReference>
<feature type="region of interest" description="Disordered" evidence="1">
    <location>
        <begin position="1"/>
        <end position="46"/>
    </location>
</feature>
<reference evidence="2 3" key="1">
    <citation type="submission" date="2020-02" db="EMBL/GenBank/DDBJ databases">
        <title>Whole-genome analyses of novel actinobacteria.</title>
        <authorList>
            <person name="Sahin N."/>
            <person name="Tatar D."/>
        </authorList>
    </citation>
    <scope>NUCLEOTIDE SEQUENCE [LARGE SCALE GENOMIC DNA]</scope>
    <source>
        <strain evidence="2 3">SB3404</strain>
    </source>
</reference>
<organism evidence="2 3">
    <name type="scientific">Streptomyces boncukensis</name>
    <dbReference type="NCBI Taxonomy" id="2711219"/>
    <lineage>
        <taxon>Bacteria</taxon>
        <taxon>Bacillati</taxon>
        <taxon>Actinomycetota</taxon>
        <taxon>Actinomycetes</taxon>
        <taxon>Kitasatosporales</taxon>
        <taxon>Streptomycetaceae</taxon>
        <taxon>Streptomyces</taxon>
    </lineage>
</organism>
<keyword evidence="2" id="KW-0808">Transferase</keyword>
<dbReference type="GO" id="GO:0016740">
    <property type="term" value="F:transferase activity"/>
    <property type="evidence" value="ECO:0007669"/>
    <property type="project" value="UniProtKB-KW"/>
</dbReference>
<protein>
    <submittedName>
        <fullName evidence="2">N-acetyltransferase</fullName>
    </submittedName>
</protein>
<proteinExistence type="predicted"/>
<sequence>VRLCPHGSETGVWECPETGEQYEETSAGLTPRSAAALPDHQAARPR</sequence>
<accession>A0A6G4X127</accession>
<evidence type="ECO:0000256" key="1">
    <source>
        <dbReference type="SAM" id="MobiDB-lite"/>
    </source>
</evidence>
<gene>
    <name evidence="2" type="ORF">G5C65_23365</name>
</gene>
<evidence type="ECO:0000313" key="2">
    <source>
        <dbReference type="EMBL" id="NGO71246.1"/>
    </source>
</evidence>